<sequence length="301" mass="33146">MAIQQHPVPQDISNYKFRLIGDMTIKQFAALGISIVLSVMTYSAPLPFFFKYPLSFILLLLGVGTAFVPFQGRTLDVWIVAFIKSIYSPTQYIWKHGHQEVVTAPISENATPQTPIVNISAPATDTTPVTNQSTNDSTLDSKETNVPLVKGGNEGDLIQTEPIIETNNQNQPIEQQPVIQEVLNTAQPVSETITIDNLSSKIPQPDISSLPIPFTPTTPNTLVGLTLTPQGQTLDGVLVEIKNQSITMRATKSNKLGQFLFVRPLENGLYQILAEKEGFKFESYSIQLTGEIINPLRIQAI</sequence>
<evidence type="ECO:0000313" key="3">
    <source>
        <dbReference type="EMBL" id="OGD83744.1"/>
    </source>
</evidence>
<feature type="region of interest" description="Disordered" evidence="1">
    <location>
        <begin position="119"/>
        <end position="152"/>
    </location>
</feature>
<feature type="compositionally biased region" description="Polar residues" evidence="1">
    <location>
        <begin position="119"/>
        <end position="138"/>
    </location>
</feature>
<dbReference type="SUPFAM" id="SSF49464">
    <property type="entry name" value="Carboxypeptidase regulatory domain-like"/>
    <property type="match status" value="1"/>
</dbReference>
<proteinExistence type="predicted"/>
<gene>
    <name evidence="3" type="ORF">A2572_00800</name>
</gene>
<dbReference type="EMBL" id="MFAQ01000009">
    <property type="protein sequence ID" value="OGD83744.1"/>
    <property type="molecule type" value="Genomic_DNA"/>
</dbReference>
<accession>A0A1F5FW23</accession>
<dbReference type="InterPro" id="IPR008969">
    <property type="entry name" value="CarboxyPept-like_regulatory"/>
</dbReference>
<dbReference type="AlphaFoldDB" id="A0A1F5FW23"/>
<feature type="transmembrane region" description="Helical" evidence="2">
    <location>
        <begin position="28"/>
        <end position="46"/>
    </location>
</feature>
<evidence type="ECO:0000313" key="4">
    <source>
        <dbReference type="Proteomes" id="UP000179237"/>
    </source>
</evidence>
<comment type="caution">
    <text evidence="3">The sequence shown here is derived from an EMBL/GenBank/DDBJ whole genome shotgun (WGS) entry which is preliminary data.</text>
</comment>
<keyword evidence="2" id="KW-0812">Transmembrane</keyword>
<dbReference type="InterPro" id="IPR024414">
    <property type="entry name" value="Uncharacterised_PrgI"/>
</dbReference>
<dbReference type="Pfam" id="PF12666">
    <property type="entry name" value="PrgI"/>
    <property type="match status" value="1"/>
</dbReference>
<reference evidence="3 4" key="1">
    <citation type="journal article" date="2016" name="Nat. Commun.">
        <title>Thousands of microbial genomes shed light on interconnected biogeochemical processes in an aquifer system.</title>
        <authorList>
            <person name="Anantharaman K."/>
            <person name="Brown C.T."/>
            <person name="Hug L.A."/>
            <person name="Sharon I."/>
            <person name="Castelle C.J."/>
            <person name="Probst A.J."/>
            <person name="Thomas B.C."/>
            <person name="Singh A."/>
            <person name="Wilkins M.J."/>
            <person name="Karaoz U."/>
            <person name="Brodie E.L."/>
            <person name="Williams K.H."/>
            <person name="Hubbard S.S."/>
            <person name="Banfield J.F."/>
        </authorList>
    </citation>
    <scope>NUCLEOTIDE SEQUENCE [LARGE SCALE GENOMIC DNA]</scope>
</reference>
<keyword evidence="2" id="KW-1133">Transmembrane helix</keyword>
<evidence type="ECO:0000256" key="1">
    <source>
        <dbReference type="SAM" id="MobiDB-lite"/>
    </source>
</evidence>
<keyword evidence="2" id="KW-0472">Membrane</keyword>
<dbReference type="Proteomes" id="UP000179237">
    <property type="component" value="Unassembled WGS sequence"/>
</dbReference>
<name>A0A1F5FW23_9BACT</name>
<organism evidence="3 4">
    <name type="scientific">Candidatus Collierbacteria bacterium RIFOXYD1_FULL_40_9</name>
    <dbReference type="NCBI Taxonomy" id="1817731"/>
    <lineage>
        <taxon>Bacteria</taxon>
        <taxon>Candidatus Collieribacteriota</taxon>
    </lineage>
</organism>
<evidence type="ECO:0000256" key="2">
    <source>
        <dbReference type="SAM" id="Phobius"/>
    </source>
</evidence>
<protein>
    <submittedName>
        <fullName evidence="3">Uncharacterized protein</fullName>
    </submittedName>
</protein>